<gene>
    <name evidence="2" type="ORF">SRIMR7_41505</name>
</gene>
<dbReference type="Proteomes" id="UP000829494">
    <property type="component" value="Plasmid pSRIMR7"/>
</dbReference>
<evidence type="ECO:0000313" key="3">
    <source>
        <dbReference type="Proteomes" id="UP000829494"/>
    </source>
</evidence>
<evidence type="ECO:0000256" key="1">
    <source>
        <dbReference type="SAM" id="MobiDB-lite"/>
    </source>
</evidence>
<protein>
    <submittedName>
        <fullName evidence="2">Uncharacterized protein</fullName>
    </submittedName>
</protein>
<accession>A0ABY3ZEA3</accession>
<dbReference type="RefSeq" id="WP_255304263.1">
    <property type="nucleotide sequence ID" value="NZ_CP043496.1"/>
</dbReference>
<organism evidence="2 3">
    <name type="scientific">Streptomyces rimosus subsp. rimosus</name>
    <dbReference type="NCBI Taxonomy" id="132474"/>
    <lineage>
        <taxon>Bacteria</taxon>
        <taxon>Bacillati</taxon>
        <taxon>Actinomycetota</taxon>
        <taxon>Actinomycetes</taxon>
        <taxon>Kitasatosporales</taxon>
        <taxon>Streptomycetaceae</taxon>
        <taxon>Streptomyces</taxon>
    </lineage>
</organism>
<feature type="compositionally biased region" description="Low complexity" evidence="1">
    <location>
        <begin position="1"/>
        <end position="11"/>
    </location>
</feature>
<sequence length="41" mass="4238">MDRTNGSSGEPPQEEEGDVPDTGQGTDNGHEPDEDPGLPSS</sequence>
<evidence type="ECO:0000313" key="2">
    <source>
        <dbReference type="EMBL" id="UNZ08646.1"/>
    </source>
</evidence>
<geneLocation type="plasmid" evidence="2 3">
    <name>pSRIMR7</name>
</geneLocation>
<keyword evidence="3" id="KW-1185">Reference proteome</keyword>
<reference evidence="2 3" key="1">
    <citation type="submission" date="2022-03" db="EMBL/GenBank/DDBJ databases">
        <title>Complete genome of Streptomyces rimosus ssp. rimosus R7 (=ATCC 10970).</title>
        <authorList>
            <person name="Beganovic S."/>
            <person name="Ruckert C."/>
            <person name="Busche T."/>
            <person name="Kalinowski J."/>
            <person name="Wittmann C."/>
        </authorList>
    </citation>
    <scope>NUCLEOTIDE SEQUENCE [LARGE SCALE GENOMIC DNA]</scope>
    <source>
        <strain evidence="2 3">R7</strain>
        <plasmid evidence="2 3">pSRIMR7</plasmid>
    </source>
</reference>
<name>A0ABY3ZEA3_STRRM</name>
<proteinExistence type="predicted"/>
<dbReference type="GeneID" id="80025466"/>
<feature type="region of interest" description="Disordered" evidence="1">
    <location>
        <begin position="1"/>
        <end position="41"/>
    </location>
</feature>
<feature type="compositionally biased region" description="Acidic residues" evidence="1">
    <location>
        <begin position="32"/>
        <end position="41"/>
    </location>
</feature>
<dbReference type="EMBL" id="CP094299">
    <property type="protein sequence ID" value="UNZ08646.1"/>
    <property type="molecule type" value="Genomic_DNA"/>
</dbReference>
<keyword evidence="2" id="KW-0614">Plasmid</keyword>